<dbReference type="GO" id="GO:0140359">
    <property type="term" value="F:ABC-type transporter activity"/>
    <property type="evidence" value="ECO:0007669"/>
    <property type="project" value="InterPro"/>
</dbReference>
<feature type="compositionally biased region" description="Polar residues" evidence="9">
    <location>
        <begin position="905"/>
        <end position="914"/>
    </location>
</feature>
<dbReference type="KEGG" id="kne:92181468"/>
<dbReference type="InterPro" id="IPR034003">
    <property type="entry name" value="ABCG_PDR_2"/>
</dbReference>
<keyword evidence="5" id="KW-0067">ATP-binding</keyword>
<gene>
    <name evidence="12" type="ORF">IAR55_004210</name>
</gene>
<feature type="domain" description="ABC transporter" evidence="11">
    <location>
        <begin position="930"/>
        <end position="1169"/>
    </location>
</feature>
<evidence type="ECO:0000313" key="12">
    <source>
        <dbReference type="EMBL" id="KAK8853503.1"/>
    </source>
</evidence>
<dbReference type="GeneID" id="92181468"/>
<dbReference type="RefSeq" id="XP_066802689.1">
    <property type="nucleotide sequence ID" value="XM_066947310.1"/>
</dbReference>
<feature type="region of interest" description="Disordered" evidence="9">
    <location>
        <begin position="888"/>
        <end position="918"/>
    </location>
</feature>
<dbReference type="PROSITE" id="PS50893">
    <property type="entry name" value="ABC_TRANSPORTER_2"/>
    <property type="match status" value="2"/>
</dbReference>
<feature type="transmembrane region" description="Helical" evidence="10">
    <location>
        <begin position="844"/>
        <end position="862"/>
    </location>
</feature>
<evidence type="ECO:0000256" key="4">
    <source>
        <dbReference type="ARBA" id="ARBA00022741"/>
    </source>
</evidence>
<feature type="transmembrane region" description="Helical" evidence="10">
    <location>
        <begin position="1425"/>
        <end position="1445"/>
    </location>
</feature>
<keyword evidence="2" id="KW-0813">Transport</keyword>
<feature type="domain" description="ABC transporter" evidence="11">
    <location>
        <begin position="220"/>
        <end position="482"/>
    </location>
</feature>
<dbReference type="Gene3D" id="3.40.50.300">
    <property type="entry name" value="P-loop containing nucleotide triphosphate hydrolases"/>
    <property type="match status" value="2"/>
</dbReference>
<organism evidence="12 13">
    <name type="scientific">Kwoniella newhampshirensis</name>
    <dbReference type="NCBI Taxonomy" id="1651941"/>
    <lineage>
        <taxon>Eukaryota</taxon>
        <taxon>Fungi</taxon>
        <taxon>Dikarya</taxon>
        <taxon>Basidiomycota</taxon>
        <taxon>Agaricomycotina</taxon>
        <taxon>Tremellomycetes</taxon>
        <taxon>Tremellales</taxon>
        <taxon>Cryptococcaceae</taxon>
        <taxon>Kwoniella</taxon>
    </lineage>
</organism>
<dbReference type="InterPro" id="IPR034001">
    <property type="entry name" value="ABCG_PDR_1"/>
</dbReference>
<dbReference type="CDD" id="cd03232">
    <property type="entry name" value="ABCG_PDR_domain2"/>
    <property type="match status" value="1"/>
</dbReference>
<dbReference type="SMART" id="SM00382">
    <property type="entry name" value="AAA"/>
    <property type="match status" value="2"/>
</dbReference>
<evidence type="ECO:0000256" key="9">
    <source>
        <dbReference type="SAM" id="MobiDB-lite"/>
    </source>
</evidence>
<feature type="compositionally biased region" description="Gly residues" evidence="9">
    <location>
        <begin position="206"/>
        <end position="215"/>
    </location>
</feature>
<keyword evidence="7 10" id="KW-0472">Membrane</keyword>
<dbReference type="InterPro" id="IPR010929">
    <property type="entry name" value="PDR_CDR_ABC"/>
</dbReference>
<feature type="compositionally biased region" description="Basic and acidic residues" evidence="9">
    <location>
        <begin position="81"/>
        <end position="99"/>
    </location>
</feature>
<proteinExistence type="predicted"/>
<evidence type="ECO:0000256" key="1">
    <source>
        <dbReference type="ARBA" id="ARBA00004141"/>
    </source>
</evidence>
<comment type="catalytic activity">
    <reaction evidence="8">
        <text>itraconazole(in) + ATP + H2O = itraconazole(out) + ADP + phosphate + H(+)</text>
        <dbReference type="Rhea" id="RHEA:33503"/>
        <dbReference type="ChEBI" id="CHEBI:6076"/>
        <dbReference type="ChEBI" id="CHEBI:15377"/>
        <dbReference type="ChEBI" id="CHEBI:15378"/>
        <dbReference type="ChEBI" id="CHEBI:30616"/>
        <dbReference type="ChEBI" id="CHEBI:43474"/>
        <dbReference type="ChEBI" id="CHEBI:456216"/>
    </reaction>
    <physiologicalReaction direction="left-to-right" evidence="8">
        <dbReference type="Rhea" id="RHEA:33504"/>
    </physiologicalReaction>
</comment>
<reference evidence="12 13" key="1">
    <citation type="journal article" date="2024" name="bioRxiv">
        <title>Comparative genomics of Cryptococcus and Kwoniella reveals pathogenesis evolution and contrasting karyotype dynamics via intercentromeric recombination or chromosome fusion.</title>
        <authorList>
            <person name="Coelho M.A."/>
            <person name="David-Palma M."/>
            <person name="Shea T."/>
            <person name="Bowers K."/>
            <person name="McGinley-Smith S."/>
            <person name="Mohammad A.W."/>
            <person name="Gnirke A."/>
            <person name="Yurkov A.M."/>
            <person name="Nowrousian M."/>
            <person name="Sun S."/>
            <person name="Cuomo C.A."/>
            <person name="Heitman J."/>
        </authorList>
    </citation>
    <scope>NUCLEOTIDE SEQUENCE [LARGE SCALE GENOMIC DNA]</scope>
    <source>
        <strain evidence="12 13">CBS 13917</strain>
    </source>
</reference>
<dbReference type="InterPro" id="IPR017871">
    <property type="entry name" value="ABC_transporter-like_CS"/>
</dbReference>
<evidence type="ECO:0000256" key="7">
    <source>
        <dbReference type="ARBA" id="ARBA00023136"/>
    </source>
</evidence>
<dbReference type="EMBL" id="JBCAWK010000007">
    <property type="protein sequence ID" value="KAK8853503.1"/>
    <property type="molecule type" value="Genomic_DNA"/>
</dbReference>
<feature type="compositionally biased region" description="Low complexity" evidence="9">
    <location>
        <begin position="53"/>
        <end position="64"/>
    </location>
</feature>
<evidence type="ECO:0000256" key="2">
    <source>
        <dbReference type="ARBA" id="ARBA00022448"/>
    </source>
</evidence>
<dbReference type="InterPro" id="IPR003439">
    <property type="entry name" value="ABC_transporter-like_ATP-bd"/>
</dbReference>
<keyword evidence="3 10" id="KW-0812">Transmembrane</keyword>
<dbReference type="Pfam" id="PF01061">
    <property type="entry name" value="ABC2_membrane"/>
    <property type="match status" value="2"/>
</dbReference>
<dbReference type="GO" id="GO:0016887">
    <property type="term" value="F:ATP hydrolysis activity"/>
    <property type="evidence" value="ECO:0007669"/>
    <property type="project" value="InterPro"/>
</dbReference>
<evidence type="ECO:0000259" key="11">
    <source>
        <dbReference type="PROSITE" id="PS50893"/>
    </source>
</evidence>
<feature type="compositionally biased region" description="Polar residues" evidence="9">
    <location>
        <begin position="70"/>
        <end position="80"/>
    </location>
</feature>
<dbReference type="SUPFAM" id="SSF52540">
    <property type="entry name" value="P-loop containing nucleoside triphosphate hydrolases"/>
    <property type="match status" value="2"/>
</dbReference>
<evidence type="ECO:0000256" key="10">
    <source>
        <dbReference type="SAM" id="Phobius"/>
    </source>
</evidence>
<dbReference type="GO" id="GO:0005524">
    <property type="term" value="F:ATP binding"/>
    <property type="evidence" value="ECO:0007669"/>
    <property type="project" value="UniProtKB-KW"/>
</dbReference>
<name>A0AAW0YN34_9TREE</name>
<dbReference type="InterPro" id="IPR013525">
    <property type="entry name" value="ABC2_TM"/>
</dbReference>
<keyword evidence="4" id="KW-0547">Nucleotide-binding</keyword>
<dbReference type="InterPro" id="IPR003593">
    <property type="entry name" value="AAA+_ATPase"/>
</dbReference>
<accession>A0AAW0YN34</accession>
<sequence>MAAPISLGPVVDPSAVHGHSHDLSDDDDVARFDSPSTRHQTIEQEQPEAVGQSSPSDRSSSTRTIVDSDPLSSTAIPNDASSERKDAVNVEKNRPDDSHYSASDRGGQSSGTSISENENDIDSDSKWSNASVLRHDQKLLESRGIVPSRSLDLAYDHLSVRGTGGADDVTYGPTVGGIIAPWTGRKYKKKAAALASARVEGEEKGGPGGEGGRGAGMSWQEGDDEPKKGESGLRKGERFLIKDFSGVVKAGEMMLVVGRPGSGCTTFLKALAGLHNGYAGIDGKVYYGSMESDKELKAFRSDVIFNSEEDLHDANLHVGHTLDFALRMNTPSPAARHPKEEGGEPMSAKEYIAKTKAHWLKAFGLEHTHDTKVGDQYTRGVSGGEKKRVSIAEVLTSRASIQCWDNATRGLDANTALGYAKVMRDLSDIERNATVVSLYQAGNGIYNLFDKVTVIAEGRLIYYGPRSEARNYFEDLGFEHLEGANTADYLTAVTATNERKIKEGHKGTVPTQPAEFAEIYNKSETAKRMREELEAHLKDKTALDRKTKETQEAIQQQKSKYALKGRPEKVDYFTQVKAALIRDYQQRWGDQWTLWARQGTTIVQALIVGSMFYNVSDTTGGIFLRGGTIFLSLLFPSLISLAETTAAFSGRAVLAKHKAFSMYRPSAVALAQTLGDLPIFFIQIVIFTLIIYFMVGLQTTAGHYFAFLLFVYVTTITTTAFFRFVGYSFGTFNNASKVSGLLFSVIVTYAGYIIYTPSMHPWFSWIRWIDPVYYSFEALMSHELTGLTLQCVQPQLAPYGPGYMGAGEQGCAIPGSNPGTTTVDGTTYLLTALRFYQRHMWRNFGINLALLFGFIFLLVVSIERLPAAGSNKAILLYKRGGGGKFIRATAKNGNGPKDEEEGRGQKQNTNQSGEVSDDSIKDVHAVETVFTWKDLTYTVADNKQLLNKVSGYCKAGTLTALMGSSGAGKTTLMDVLAQRKSEGTIHGEVLMNGKKLPMSFQRTTGYCEQVDVHLPQATVREALEFSAVLRQPRSLPDKEKLAYVDVIIDLLELHDIEDALVGIPGQGLGVEQRKRLTIGVELVSKPTLLFLDEPTSGLDGQSSYLIVSFLRKLAAAGQAVLCTIHQPSASLFARFDNLLLLKAGGNTVYFGAIDHLDEYFAANKVKVPKETNPAEFMIDVVSGDLSKGRDWSKVWLESDECKTMMREIEDLKKSSTEMDHDSDDMKHEYASTTMTQVKLVTKRASTQLWRDTEYVTNKAALHIGAALFNGFSFWMIGDAYADLQNRLFTIFQFVFVAPGVIAQTQPKFIANRDIFEAREKKAKLYCWQAFVVGEIVAEVPYLLVCAFLYFVCWYPVVGFSFAPGVAGPVYLQMTLYEFLYTGIGQFVAAYAPNAVFAALVNPLLIGVLVMFSGVLVPYPQITSFWLYYLDPFNYLIGGLLVFPIWDVQVQCKEEEYGIFNPPSGQTCGAYMQTFLSQPNTGYLNNPDAMSNCQYCIYKQGSQYLASVNLPRHIYGWRDICITALFCVSSYAFVFLLLKLRSKRSKTAE</sequence>
<dbReference type="Pfam" id="PF06422">
    <property type="entry name" value="PDR_CDR"/>
    <property type="match status" value="1"/>
</dbReference>
<protein>
    <recommendedName>
        <fullName evidence="11">ABC transporter domain-containing protein</fullName>
    </recommendedName>
</protein>
<dbReference type="FunFam" id="3.40.50.300:FF:000054">
    <property type="entry name" value="ABC multidrug transporter atrF"/>
    <property type="match status" value="1"/>
</dbReference>
<dbReference type="PANTHER" id="PTHR19241">
    <property type="entry name" value="ATP-BINDING CASSETTE TRANSPORTER"/>
    <property type="match status" value="1"/>
</dbReference>
<dbReference type="CDD" id="cd03233">
    <property type="entry name" value="ABCG_PDR_domain1"/>
    <property type="match status" value="1"/>
</dbReference>
<keyword evidence="13" id="KW-1185">Reference proteome</keyword>
<evidence type="ECO:0000256" key="8">
    <source>
        <dbReference type="ARBA" id="ARBA00051750"/>
    </source>
</evidence>
<feature type="transmembrane region" description="Helical" evidence="10">
    <location>
        <begin position="674"/>
        <end position="695"/>
    </location>
</feature>
<feature type="transmembrane region" description="Helical" evidence="10">
    <location>
        <begin position="701"/>
        <end position="726"/>
    </location>
</feature>
<evidence type="ECO:0000313" key="13">
    <source>
        <dbReference type="Proteomes" id="UP001388673"/>
    </source>
</evidence>
<evidence type="ECO:0000256" key="3">
    <source>
        <dbReference type="ARBA" id="ARBA00022692"/>
    </source>
</evidence>
<feature type="region of interest" description="Disordered" evidence="9">
    <location>
        <begin position="1"/>
        <end position="129"/>
    </location>
</feature>
<feature type="compositionally biased region" description="Polar residues" evidence="9">
    <location>
        <begin position="106"/>
        <end position="116"/>
    </location>
</feature>
<evidence type="ECO:0000256" key="5">
    <source>
        <dbReference type="ARBA" id="ARBA00022840"/>
    </source>
</evidence>
<dbReference type="InterPro" id="IPR027417">
    <property type="entry name" value="P-loop_NTPase"/>
</dbReference>
<feature type="transmembrane region" description="Helical" evidence="10">
    <location>
        <begin position="738"/>
        <end position="755"/>
    </location>
</feature>
<evidence type="ECO:0000256" key="6">
    <source>
        <dbReference type="ARBA" id="ARBA00022989"/>
    </source>
</evidence>
<feature type="transmembrane region" description="Helical" evidence="10">
    <location>
        <begin position="1324"/>
        <end position="1351"/>
    </location>
</feature>
<dbReference type="Pfam" id="PF00005">
    <property type="entry name" value="ABC_tran"/>
    <property type="match status" value="2"/>
</dbReference>
<dbReference type="GO" id="GO:0016020">
    <property type="term" value="C:membrane"/>
    <property type="evidence" value="ECO:0007669"/>
    <property type="project" value="UniProtKB-SubCell"/>
</dbReference>
<comment type="caution">
    <text evidence="12">The sequence shown here is derived from an EMBL/GenBank/DDBJ whole genome shotgun (WGS) entry which is preliminary data.</text>
</comment>
<feature type="transmembrane region" description="Helical" evidence="10">
    <location>
        <begin position="1514"/>
        <end position="1537"/>
    </location>
</feature>
<comment type="subcellular location">
    <subcellularLocation>
        <location evidence="1">Membrane</location>
        <topology evidence="1">Multi-pass membrane protein</topology>
    </subcellularLocation>
</comment>
<dbReference type="Proteomes" id="UP001388673">
    <property type="component" value="Unassembled WGS sequence"/>
</dbReference>
<dbReference type="PROSITE" id="PS00211">
    <property type="entry name" value="ABC_TRANSPORTER_1"/>
    <property type="match status" value="1"/>
</dbReference>
<feature type="region of interest" description="Disordered" evidence="9">
    <location>
        <begin position="197"/>
        <end position="232"/>
    </location>
</feature>
<feature type="transmembrane region" description="Helical" evidence="10">
    <location>
        <begin position="1394"/>
        <end position="1418"/>
    </location>
</feature>
<keyword evidence="6 10" id="KW-1133">Transmembrane helix</keyword>